<dbReference type="EMBL" id="JBBMFD010000013">
    <property type="protein sequence ID" value="MEQ2440880.1"/>
    <property type="molecule type" value="Genomic_DNA"/>
</dbReference>
<dbReference type="InterPro" id="IPR015867">
    <property type="entry name" value="N-reg_PII/ATP_PRibTrfase_C"/>
</dbReference>
<reference evidence="5 6" key="1">
    <citation type="submission" date="2024-03" db="EMBL/GenBank/DDBJ databases">
        <title>Human intestinal bacterial collection.</title>
        <authorList>
            <person name="Pauvert C."/>
            <person name="Hitch T.C.A."/>
            <person name="Clavel T."/>
        </authorList>
    </citation>
    <scope>NUCLEOTIDE SEQUENCE [LARGE SCALE GENOMIC DNA]</scope>
    <source>
        <strain evidence="5 6">CLA-JM-H44</strain>
    </source>
</reference>
<name>A0ABV1E2C7_9FIRM</name>
<dbReference type="RefSeq" id="WP_349219638.1">
    <property type="nucleotide sequence ID" value="NZ_JBBMFD010000013.1"/>
</dbReference>
<dbReference type="SUPFAM" id="SSF102705">
    <property type="entry name" value="NIF3 (NGG1p interacting factor 3)-like"/>
    <property type="match status" value="1"/>
</dbReference>
<comment type="similarity">
    <text evidence="1 4">Belongs to the GTP cyclohydrolase I type 2/NIF3 family.</text>
</comment>
<accession>A0ABV1E2C7</accession>
<evidence type="ECO:0000256" key="2">
    <source>
        <dbReference type="ARBA" id="ARBA00022112"/>
    </source>
</evidence>
<dbReference type="Pfam" id="PF01784">
    <property type="entry name" value="DUF34_NIF3"/>
    <property type="match status" value="1"/>
</dbReference>
<sequence>MTTIRNIFAAIDEFAPFSHQESWDNSGLLVGDPDAPVTKAVVTLDVTKAVVKEAKDEGAQLIVSHHPVLFHPAKTFLADSISYQLAAAGIGAICAHTSLDLAAEGVNHCLADRLGLTDQRPFVRENTRFYRKLVVFCPHEYTNRIHSAMKEAGAGTLGNYAGCAFVSPGEGRFLPLDEAKPFLGKPGEWEYAKEDRLEMICPPSKVEAVLGAMRKAHPYEEPAFDVFETTALADSDSLGLIGFLDSEQQPEEFAGYVGECLRCGGLRYVPGRRPVRRVAVLGGAGGDAVAKAAAVGADALVTGDVKHHQLLEAMEAGMTLVDAGHFSTEDVVVEPLCSRLAARFPQVAFHKSAVFGDPARYWTSSR</sequence>
<organism evidence="5 6">
    <name type="scientific">Solibaculum intestinale</name>
    <dbReference type="NCBI Taxonomy" id="3133165"/>
    <lineage>
        <taxon>Bacteria</taxon>
        <taxon>Bacillati</taxon>
        <taxon>Bacillota</taxon>
        <taxon>Clostridia</taxon>
        <taxon>Eubacteriales</taxon>
        <taxon>Oscillospiraceae</taxon>
        <taxon>Solibaculum</taxon>
    </lineage>
</organism>
<dbReference type="Proteomes" id="UP001489509">
    <property type="component" value="Unassembled WGS sequence"/>
</dbReference>
<dbReference type="InterPro" id="IPR002678">
    <property type="entry name" value="DUF34/NIF3"/>
</dbReference>
<dbReference type="PANTHER" id="PTHR13799:SF14">
    <property type="entry name" value="GTP CYCLOHYDROLASE 1 TYPE 2 HOMOLOG"/>
    <property type="match status" value="1"/>
</dbReference>
<dbReference type="PANTHER" id="PTHR13799">
    <property type="entry name" value="NGG1 INTERACTING FACTOR 3"/>
    <property type="match status" value="1"/>
</dbReference>
<proteinExistence type="inferred from homology"/>
<dbReference type="InterPro" id="IPR017221">
    <property type="entry name" value="DUF34/NIF3_bac"/>
</dbReference>
<comment type="caution">
    <text evidence="5">The sequence shown here is derived from an EMBL/GenBank/DDBJ whole genome shotgun (WGS) entry which is preliminary data.</text>
</comment>
<evidence type="ECO:0000256" key="4">
    <source>
        <dbReference type="PIRNR" id="PIRNR037489"/>
    </source>
</evidence>
<evidence type="ECO:0000256" key="3">
    <source>
        <dbReference type="ARBA" id="ARBA00022723"/>
    </source>
</evidence>
<dbReference type="InterPro" id="IPR036069">
    <property type="entry name" value="DUF34/NIF3_sf"/>
</dbReference>
<dbReference type="Gene3D" id="3.30.70.120">
    <property type="match status" value="1"/>
</dbReference>
<keyword evidence="6" id="KW-1185">Reference proteome</keyword>
<dbReference type="PIRSF" id="PIRSF037489">
    <property type="entry name" value="UCP037489_NIF3_YqfO"/>
    <property type="match status" value="1"/>
</dbReference>
<protein>
    <recommendedName>
        <fullName evidence="2 4">GTP cyclohydrolase 1 type 2 homolog</fullName>
    </recommendedName>
</protein>
<keyword evidence="3 4" id="KW-0479">Metal-binding</keyword>
<evidence type="ECO:0000256" key="1">
    <source>
        <dbReference type="ARBA" id="ARBA00006964"/>
    </source>
</evidence>
<dbReference type="Gene3D" id="3.40.1390.30">
    <property type="entry name" value="NIF3 (NGG1p interacting factor 3)-like"/>
    <property type="match status" value="2"/>
</dbReference>
<dbReference type="NCBIfam" id="TIGR00486">
    <property type="entry name" value="YbgI_SA1388"/>
    <property type="match status" value="1"/>
</dbReference>
<evidence type="ECO:0000313" key="6">
    <source>
        <dbReference type="Proteomes" id="UP001489509"/>
    </source>
</evidence>
<gene>
    <name evidence="5" type="ORF">WMO26_08595</name>
</gene>
<evidence type="ECO:0000313" key="5">
    <source>
        <dbReference type="EMBL" id="MEQ2440880.1"/>
    </source>
</evidence>